<dbReference type="EMBL" id="GBRH01175539">
    <property type="protein sequence ID" value="JAE22357.1"/>
    <property type="molecule type" value="Transcribed_RNA"/>
</dbReference>
<reference evidence="1" key="1">
    <citation type="submission" date="2014-09" db="EMBL/GenBank/DDBJ databases">
        <authorList>
            <person name="Magalhaes I.L.F."/>
            <person name="Oliveira U."/>
            <person name="Santos F.R."/>
            <person name="Vidigal T.H.D.A."/>
            <person name="Brescovit A.D."/>
            <person name="Santos A.J."/>
        </authorList>
    </citation>
    <scope>NUCLEOTIDE SEQUENCE</scope>
    <source>
        <tissue evidence="1">Shoot tissue taken approximately 20 cm above the soil surface</tissue>
    </source>
</reference>
<protein>
    <submittedName>
        <fullName evidence="1">Uncharacterized protein</fullName>
    </submittedName>
</protein>
<reference evidence="1" key="2">
    <citation type="journal article" date="2015" name="Data Brief">
        <title>Shoot transcriptome of the giant reed, Arundo donax.</title>
        <authorList>
            <person name="Barrero R.A."/>
            <person name="Guerrero F.D."/>
            <person name="Moolhuijzen P."/>
            <person name="Goolsby J.A."/>
            <person name="Tidwell J."/>
            <person name="Bellgard S.E."/>
            <person name="Bellgard M.I."/>
        </authorList>
    </citation>
    <scope>NUCLEOTIDE SEQUENCE</scope>
    <source>
        <tissue evidence="1">Shoot tissue taken approximately 20 cm above the soil surface</tissue>
    </source>
</reference>
<name>A0A0A9GCX6_ARUDO</name>
<dbReference type="AlphaFoldDB" id="A0A0A9GCX6"/>
<proteinExistence type="predicted"/>
<accession>A0A0A9GCX6</accession>
<sequence length="61" mass="7554">MYLTQREKVKKMMWLATRKRVRIKEMLHLARRRMKAKKMLLPLLQVQLTRKLCRVRNVSDM</sequence>
<organism evidence="1">
    <name type="scientific">Arundo donax</name>
    <name type="common">Giant reed</name>
    <name type="synonym">Donax arundinaceus</name>
    <dbReference type="NCBI Taxonomy" id="35708"/>
    <lineage>
        <taxon>Eukaryota</taxon>
        <taxon>Viridiplantae</taxon>
        <taxon>Streptophyta</taxon>
        <taxon>Embryophyta</taxon>
        <taxon>Tracheophyta</taxon>
        <taxon>Spermatophyta</taxon>
        <taxon>Magnoliopsida</taxon>
        <taxon>Liliopsida</taxon>
        <taxon>Poales</taxon>
        <taxon>Poaceae</taxon>
        <taxon>PACMAD clade</taxon>
        <taxon>Arundinoideae</taxon>
        <taxon>Arundineae</taxon>
        <taxon>Arundo</taxon>
    </lineage>
</organism>
<evidence type="ECO:0000313" key="1">
    <source>
        <dbReference type="EMBL" id="JAE22357.1"/>
    </source>
</evidence>